<feature type="chain" id="PRO_5043944231" description="Ig-like domain-containing protein" evidence="1">
    <location>
        <begin position="21"/>
        <end position="122"/>
    </location>
</feature>
<dbReference type="InterPro" id="IPR013106">
    <property type="entry name" value="Ig_V-set"/>
</dbReference>
<gene>
    <name evidence="3" type="ORF">AALO_G00001940</name>
</gene>
<protein>
    <recommendedName>
        <fullName evidence="2">Ig-like domain-containing protein</fullName>
    </recommendedName>
</protein>
<evidence type="ECO:0000256" key="1">
    <source>
        <dbReference type="SAM" id="SignalP"/>
    </source>
</evidence>
<dbReference type="InterPro" id="IPR013783">
    <property type="entry name" value="Ig-like_fold"/>
</dbReference>
<feature type="signal peptide" evidence="1">
    <location>
        <begin position="1"/>
        <end position="20"/>
    </location>
</feature>
<evidence type="ECO:0000313" key="3">
    <source>
        <dbReference type="EMBL" id="KAG5285308.1"/>
    </source>
</evidence>
<evidence type="ECO:0000313" key="4">
    <source>
        <dbReference type="Proteomes" id="UP000823561"/>
    </source>
</evidence>
<dbReference type="InterPro" id="IPR003598">
    <property type="entry name" value="Ig_sub2"/>
</dbReference>
<dbReference type="AlphaFoldDB" id="A0AAV6HD53"/>
<dbReference type="FunFam" id="2.60.40.10:FF:001230">
    <property type="entry name" value="Immunoglobulin kappa variable 8-16"/>
    <property type="match status" value="1"/>
</dbReference>
<feature type="domain" description="Ig-like" evidence="2">
    <location>
        <begin position="4"/>
        <end position="112"/>
    </location>
</feature>
<dbReference type="Proteomes" id="UP000823561">
    <property type="component" value="Chromosome 1"/>
</dbReference>
<accession>A0AAV6HD53</accession>
<dbReference type="InterPro" id="IPR036179">
    <property type="entry name" value="Ig-like_dom_sf"/>
</dbReference>
<dbReference type="EMBL" id="JADWDJ010000001">
    <property type="protein sequence ID" value="KAG5285308.1"/>
    <property type="molecule type" value="Genomic_DNA"/>
</dbReference>
<dbReference type="SMART" id="SM00406">
    <property type="entry name" value="IGv"/>
    <property type="match status" value="1"/>
</dbReference>
<dbReference type="InterPro" id="IPR007110">
    <property type="entry name" value="Ig-like_dom"/>
</dbReference>
<organism evidence="3 4">
    <name type="scientific">Alosa alosa</name>
    <name type="common">allis shad</name>
    <dbReference type="NCBI Taxonomy" id="278164"/>
    <lineage>
        <taxon>Eukaryota</taxon>
        <taxon>Metazoa</taxon>
        <taxon>Chordata</taxon>
        <taxon>Craniata</taxon>
        <taxon>Vertebrata</taxon>
        <taxon>Euteleostomi</taxon>
        <taxon>Actinopterygii</taxon>
        <taxon>Neopterygii</taxon>
        <taxon>Teleostei</taxon>
        <taxon>Clupei</taxon>
        <taxon>Clupeiformes</taxon>
        <taxon>Clupeoidei</taxon>
        <taxon>Clupeidae</taxon>
        <taxon>Alosa</taxon>
    </lineage>
</organism>
<evidence type="ECO:0000259" key="2">
    <source>
        <dbReference type="PROSITE" id="PS50835"/>
    </source>
</evidence>
<sequence>MISPTLMLLAVGLMAQVSSADIILTQTPTSKSVQPGETVSISCSASQSVYNSLHWYSQKPGEAPKLLIYTATTRQSGVPARFSGSGSGAPYTQYTLTITGVQPEDAADYYCQQGSSAPFTQC</sequence>
<dbReference type="Pfam" id="PF07686">
    <property type="entry name" value="V-set"/>
    <property type="match status" value="1"/>
</dbReference>
<keyword evidence="4" id="KW-1185">Reference proteome</keyword>
<dbReference type="SMART" id="SM00408">
    <property type="entry name" value="IGc2"/>
    <property type="match status" value="1"/>
</dbReference>
<name>A0AAV6HD53_9TELE</name>
<dbReference type="SUPFAM" id="SSF48726">
    <property type="entry name" value="Immunoglobulin"/>
    <property type="match status" value="1"/>
</dbReference>
<dbReference type="Gene3D" id="2.60.40.10">
    <property type="entry name" value="Immunoglobulins"/>
    <property type="match status" value="1"/>
</dbReference>
<dbReference type="SMART" id="SM00409">
    <property type="entry name" value="IG"/>
    <property type="match status" value="1"/>
</dbReference>
<dbReference type="InterPro" id="IPR003599">
    <property type="entry name" value="Ig_sub"/>
</dbReference>
<dbReference type="PROSITE" id="PS50835">
    <property type="entry name" value="IG_LIKE"/>
    <property type="match status" value="1"/>
</dbReference>
<reference evidence="3 4" key="1">
    <citation type="submission" date="2020-10" db="EMBL/GenBank/DDBJ databases">
        <title>Chromosome-scale genome assembly of the Allis shad, Alosa alosa.</title>
        <authorList>
            <person name="Margot Z."/>
            <person name="Christophe K."/>
            <person name="Cabau C."/>
            <person name="Louis A."/>
            <person name="Berthelot C."/>
            <person name="Parey E."/>
            <person name="Roest Crollius H."/>
            <person name="Montfort J."/>
            <person name="Robinson-Rechavi M."/>
            <person name="Bucao C."/>
            <person name="Bouchez O."/>
            <person name="Gislard M."/>
            <person name="Lluch J."/>
            <person name="Milhes M."/>
            <person name="Lampietro C."/>
            <person name="Lopez Roques C."/>
            <person name="Donnadieu C."/>
            <person name="Braasch I."/>
            <person name="Desvignes T."/>
            <person name="Postlethwait J."/>
            <person name="Bobe J."/>
            <person name="Guiguen Y."/>
        </authorList>
    </citation>
    <scope>NUCLEOTIDE SEQUENCE [LARGE SCALE GENOMIC DNA]</scope>
    <source>
        <strain evidence="3">M-15738</strain>
        <tissue evidence="3">Blood</tissue>
    </source>
</reference>
<keyword evidence="1" id="KW-0732">Signal</keyword>
<proteinExistence type="predicted"/>
<comment type="caution">
    <text evidence="3">The sequence shown here is derived from an EMBL/GenBank/DDBJ whole genome shotgun (WGS) entry which is preliminary data.</text>
</comment>
<dbReference type="InterPro" id="IPR050150">
    <property type="entry name" value="IgV_Light_Chain"/>
</dbReference>
<dbReference type="PANTHER" id="PTHR23267">
    <property type="entry name" value="IMMUNOGLOBULIN LIGHT CHAIN"/>
    <property type="match status" value="1"/>
</dbReference>